<proteinExistence type="predicted"/>
<dbReference type="InterPro" id="IPR010982">
    <property type="entry name" value="Lambda_DNA-bd_dom_sf"/>
</dbReference>
<evidence type="ECO:0000259" key="1">
    <source>
        <dbReference type="SMART" id="SM00530"/>
    </source>
</evidence>
<dbReference type="SMART" id="SM00530">
    <property type="entry name" value="HTH_XRE"/>
    <property type="match status" value="1"/>
</dbReference>
<dbReference type="InterPro" id="IPR043917">
    <property type="entry name" value="DUF5753"/>
</dbReference>
<dbReference type="AlphaFoldDB" id="A0A853BRR8"/>
<sequence length="271" mass="30444">MDDHRDVADVRFGRALATARKFEGLTQARLGRDIGRSDSHISNVESGRRAMDPADVRAADKRLGAKGRLVRLYKELKEQGTVDWLENLGELQAEAEIIREWHPWLIPGLLQTEGYARAIIAATGPWLTPESVEATVRRRLRNSERVLGQPTPHYHVVIDDAAIMRPVGEPDVMAAQLRTLVDRVKEGRVMIQAHPFHARPNAGLGGPFSLLSSPTAPDTLHVESTYRGQQTDAPQAVREFTMTFMRVQASARTPQETVDYLHRMIEEYERG</sequence>
<dbReference type="InterPro" id="IPR001387">
    <property type="entry name" value="Cro/C1-type_HTH"/>
</dbReference>
<dbReference type="Proteomes" id="UP000575985">
    <property type="component" value="Unassembled WGS sequence"/>
</dbReference>
<dbReference type="Pfam" id="PF13560">
    <property type="entry name" value="HTH_31"/>
    <property type="match status" value="1"/>
</dbReference>
<dbReference type="GO" id="GO:0003677">
    <property type="term" value="F:DNA binding"/>
    <property type="evidence" value="ECO:0007669"/>
    <property type="project" value="InterPro"/>
</dbReference>
<dbReference type="Gene3D" id="1.10.260.40">
    <property type="entry name" value="lambda repressor-like DNA-binding domains"/>
    <property type="match status" value="1"/>
</dbReference>
<protein>
    <submittedName>
        <fullName evidence="2">Transcriptional regulator with XRE-family HTH domain</fullName>
    </submittedName>
</protein>
<dbReference type="CDD" id="cd00093">
    <property type="entry name" value="HTH_XRE"/>
    <property type="match status" value="1"/>
</dbReference>
<reference evidence="2 3" key="1">
    <citation type="submission" date="2020-07" db="EMBL/GenBank/DDBJ databases">
        <title>Sequencing the genomes of 1000 actinobacteria strains.</title>
        <authorList>
            <person name="Klenk H.-P."/>
        </authorList>
    </citation>
    <scope>NUCLEOTIDE SEQUENCE [LARGE SCALE GENOMIC DNA]</scope>
    <source>
        <strain evidence="2 3">DSM 45927</strain>
    </source>
</reference>
<name>A0A853BRR8_9ACTN</name>
<comment type="caution">
    <text evidence="2">The sequence shown here is derived from an EMBL/GenBank/DDBJ whole genome shotgun (WGS) entry which is preliminary data.</text>
</comment>
<dbReference type="EMBL" id="JACCFO010000001">
    <property type="protein sequence ID" value="NYI97406.1"/>
    <property type="molecule type" value="Genomic_DNA"/>
</dbReference>
<evidence type="ECO:0000313" key="2">
    <source>
        <dbReference type="EMBL" id="NYI97406.1"/>
    </source>
</evidence>
<accession>A0A853BRR8</accession>
<gene>
    <name evidence="2" type="ORF">HNR12_003683</name>
</gene>
<feature type="domain" description="HTH cro/C1-type" evidence="1">
    <location>
        <begin position="15"/>
        <end position="70"/>
    </location>
</feature>
<dbReference type="RefSeq" id="WP_179768762.1">
    <property type="nucleotide sequence ID" value="NZ_JACCFO010000001.1"/>
</dbReference>
<dbReference type="Pfam" id="PF19054">
    <property type="entry name" value="DUF5753"/>
    <property type="match status" value="1"/>
</dbReference>
<evidence type="ECO:0000313" key="3">
    <source>
        <dbReference type="Proteomes" id="UP000575985"/>
    </source>
</evidence>
<organism evidence="2 3">
    <name type="scientific">Streptomonospora nanhaiensis</name>
    <dbReference type="NCBI Taxonomy" id="1323731"/>
    <lineage>
        <taxon>Bacteria</taxon>
        <taxon>Bacillati</taxon>
        <taxon>Actinomycetota</taxon>
        <taxon>Actinomycetes</taxon>
        <taxon>Streptosporangiales</taxon>
        <taxon>Nocardiopsidaceae</taxon>
        <taxon>Streptomonospora</taxon>
    </lineage>
</organism>
<dbReference type="SUPFAM" id="SSF47413">
    <property type="entry name" value="lambda repressor-like DNA-binding domains"/>
    <property type="match status" value="1"/>
</dbReference>
<keyword evidence="3" id="KW-1185">Reference proteome</keyword>